<dbReference type="InterPro" id="IPR029058">
    <property type="entry name" value="AB_hydrolase_fold"/>
</dbReference>
<dbReference type="InterPro" id="IPR051411">
    <property type="entry name" value="Polyketide_trans_af380"/>
</dbReference>
<dbReference type="Gene3D" id="1.10.10.800">
    <property type="match status" value="1"/>
</dbReference>
<dbReference type="RefSeq" id="WP_057395872.1">
    <property type="nucleotide sequence ID" value="NZ_LJXB01000044.1"/>
</dbReference>
<dbReference type="PANTHER" id="PTHR47751">
    <property type="entry name" value="SUPERFAMILY HYDROLASE, PUTATIVE (AFU_ORTHOLOGUE AFUA_2G16580)-RELATED"/>
    <property type="match status" value="1"/>
</dbReference>
<dbReference type="PANTHER" id="PTHR47751:SF2">
    <property type="entry name" value="DLTD N-TERMINAL DOMAIN PROTEIN (AFU_ORTHOLOGUE AFUA_8G00380)-RELATED"/>
    <property type="match status" value="1"/>
</dbReference>
<organism evidence="2 3">
    <name type="scientific">Pseudomonas fluorescens</name>
    <dbReference type="NCBI Taxonomy" id="294"/>
    <lineage>
        <taxon>Bacteria</taxon>
        <taxon>Pseudomonadati</taxon>
        <taxon>Pseudomonadota</taxon>
        <taxon>Gammaproteobacteria</taxon>
        <taxon>Pseudomonadales</taxon>
        <taxon>Pseudomonadaceae</taxon>
        <taxon>Pseudomonas</taxon>
    </lineage>
</organism>
<dbReference type="Pfam" id="PF00561">
    <property type="entry name" value="Abhydrolase_1"/>
    <property type="match status" value="1"/>
</dbReference>
<reference evidence="2 3" key="1">
    <citation type="submission" date="2015-09" db="EMBL/GenBank/DDBJ databases">
        <authorList>
            <person name="Jackson K.R."/>
            <person name="Lunt B.L."/>
            <person name="Fisher J.N.B."/>
            <person name="Gardner A.V."/>
            <person name="Bailey M.E."/>
            <person name="Deus L.M."/>
            <person name="Earl A.S."/>
            <person name="Gibby P.D."/>
            <person name="Hartmann K.A."/>
            <person name="Liu J.E."/>
            <person name="Manci A.M."/>
            <person name="Nielsen D.A."/>
            <person name="Solomon M.B."/>
            <person name="Breakwell D.P."/>
            <person name="Burnett S.H."/>
            <person name="Grose J.H."/>
        </authorList>
    </citation>
    <scope>NUCLEOTIDE SEQUENCE [LARGE SCALE GENOMIC DNA]</scope>
    <source>
        <strain evidence="2 3">S613</strain>
    </source>
</reference>
<dbReference type="OrthoDB" id="9805123at2"/>
<dbReference type="EMBL" id="LJXB01000044">
    <property type="protein sequence ID" value="KPU61864.1"/>
    <property type="molecule type" value="Genomic_DNA"/>
</dbReference>
<dbReference type="SUPFAM" id="SSF53474">
    <property type="entry name" value="alpha/beta-Hydrolases"/>
    <property type="match status" value="1"/>
</dbReference>
<feature type="domain" description="AB hydrolase-1" evidence="1">
    <location>
        <begin position="29"/>
        <end position="279"/>
    </location>
</feature>
<dbReference type="AlphaFoldDB" id="A0A0P8XWS0"/>
<evidence type="ECO:0000313" key="2">
    <source>
        <dbReference type="EMBL" id="KPU61864.1"/>
    </source>
</evidence>
<protein>
    <submittedName>
        <fullName evidence="2">X-Pro dipeptidyl-peptidase family protein</fullName>
    </submittedName>
</protein>
<dbReference type="Proteomes" id="UP000050349">
    <property type="component" value="Unassembled WGS sequence"/>
</dbReference>
<evidence type="ECO:0000313" key="3">
    <source>
        <dbReference type="Proteomes" id="UP000050349"/>
    </source>
</evidence>
<dbReference type="PATRIC" id="fig|294.162.peg.345"/>
<dbReference type="Gene3D" id="3.40.50.1820">
    <property type="entry name" value="alpha/beta hydrolase"/>
    <property type="match status" value="1"/>
</dbReference>
<comment type="caution">
    <text evidence="2">The sequence shown here is derived from an EMBL/GenBank/DDBJ whole genome shotgun (WGS) entry which is preliminary data.</text>
</comment>
<evidence type="ECO:0000259" key="1">
    <source>
        <dbReference type="Pfam" id="PF00561"/>
    </source>
</evidence>
<name>A0A0P8XWS0_PSEFL</name>
<accession>A0A0P8XWS0</accession>
<sequence>MRQDISFDAEGVILRGWLYKPDGLSPPCPAIVMAHGFTAVKEMYLDSFAEVFCEAGFAVLVFDNRNFGASDGAPRYEVDPVQQVRDYRHAISFISTLDGIDKSRVGVWGSSYSGGHVLKLAAIDRRVKCVVSQVPMISGSENLRRAVRPDHIPSLRAMLDDDRMNRFRGEAPGTIPAVSEDPAQPCAMPQADAWEWFSTTAESRAPAWKNEVTLRSLEMLMEYEPGCYIRSISPTPLLLIAAPADHLNPGDEQLAAFERALEPKKLTIIPGGHFDAYSGPNFDVTSGEAVGWFKKHLS</sequence>
<proteinExistence type="predicted"/>
<dbReference type="InterPro" id="IPR000073">
    <property type="entry name" value="AB_hydrolase_1"/>
</dbReference>
<gene>
    <name evidence="2" type="ORF">AN403_6131</name>
</gene>
<dbReference type="ESTHER" id="psefl-a0a0p8xws0">
    <property type="family name" value="Xaa-Pro-like_dom"/>
</dbReference>